<dbReference type="Gene3D" id="3.30.70.1060">
    <property type="entry name" value="Dimeric alpha+beta barrel"/>
    <property type="match status" value="1"/>
</dbReference>
<sequence>MRFILLVKATGHSEARVPLSPEFRLAKAKYLASMAEKGVLISAEELLPSNSGLRMTYTSHEDAPEMECGPFSLDSSLLAEYMVIEAKSLEDAADIANQFPIPEGYEHKNIELRRLKDAPPSLTNPWLENDLENQLGMLRSYERTKHKGEDQV</sequence>
<dbReference type="InterPro" id="IPR011008">
    <property type="entry name" value="Dimeric_a/b-barrel"/>
</dbReference>
<keyword evidence="2" id="KW-1185">Reference proteome</keyword>
<accession>A0ABT9VVD7</accession>
<dbReference type="RefSeq" id="WP_307391298.1">
    <property type="nucleotide sequence ID" value="NZ_BAAADK010000010.1"/>
</dbReference>
<dbReference type="Proteomes" id="UP001235840">
    <property type="component" value="Unassembled WGS sequence"/>
</dbReference>
<dbReference type="EMBL" id="JAUSTY010000003">
    <property type="protein sequence ID" value="MDQ0164936.1"/>
    <property type="molecule type" value="Genomic_DNA"/>
</dbReference>
<reference evidence="1 2" key="1">
    <citation type="submission" date="2023-07" db="EMBL/GenBank/DDBJ databases">
        <title>Genomic Encyclopedia of Type Strains, Phase IV (KMG-IV): sequencing the most valuable type-strain genomes for metagenomic binning, comparative biology and taxonomic classification.</title>
        <authorList>
            <person name="Goeker M."/>
        </authorList>
    </citation>
    <scope>NUCLEOTIDE SEQUENCE [LARGE SCALE GENOMIC DNA]</scope>
    <source>
        <strain evidence="1 2">DSM 12751</strain>
    </source>
</reference>
<evidence type="ECO:0000313" key="1">
    <source>
        <dbReference type="EMBL" id="MDQ0164936.1"/>
    </source>
</evidence>
<comment type="caution">
    <text evidence="1">The sequence shown here is derived from an EMBL/GenBank/DDBJ whole genome shotgun (WGS) entry which is preliminary data.</text>
</comment>
<protein>
    <recommendedName>
        <fullName evidence="3">YCII-related domain-containing protein</fullName>
    </recommendedName>
</protein>
<dbReference type="SUPFAM" id="SSF54909">
    <property type="entry name" value="Dimeric alpha+beta barrel"/>
    <property type="match status" value="1"/>
</dbReference>
<dbReference type="PANTHER" id="PTHR35174:SF3">
    <property type="entry name" value="BLL7171 PROTEIN"/>
    <property type="match status" value="1"/>
</dbReference>
<organism evidence="1 2">
    <name type="scientific">Caldalkalibacillus horti</name>
    <dbReference type="NCBI Taxonomy" id="77523"/>
    <lineage>
        <taxon>Bacteria</taxon>
        <taxon>Bacillati</taxon>
        <taxon>Bacillota</taxon>
        <taxon>Bacilli</taxon>
        <taxon>Bacillales</taxon>
        <taxon>Bacillaceae</taxon>
        <taxon>Caldalkalibacillus</taxon>
    </lineage>
</organism>
<evidence type="ECO:0000313" key="2">
    <source>
        <dbReference type="Proteomes" id="UP001235840"/>
    </source>
</evidence>
<evidence type="ECO:0008006" key="3">
    <source>
        <dbReference type="Google" id="ProtNLM"/>
    </source>
</evidence>
<dbReference type="PANTHER" id="PTHR35174">
    <property type="entry name" value="BLL7171 PROTEIN-RELATED"/>
    <property type="match status" value="1"/>
</dbReference>
<name>A0ABT9VVD7_9BACI</name>
<gene>
    <name evidence="1" type="ORF">J2S11_000836</name>
</gene>
<proteinExistence type="predicted"/>